<dbReference type="PROSITE" id="PS50005">
    <property type="entry name" value="TPR"/>
    <property type="match status" value="1"/>
</dbReference>
<dbReference type="Pfam" id="PF14559">
    <property type="entry name" value="TPR_19"/>
    <property type="match status" value="1"/>
</dbReference>
<dbReference type="RefSeq" id="WP_311368619.1">
    <property type="nucleotide sequence ID" value="NZ_JAVRHX010000002.1"/>
</dbReference>
<evidence type="ECO:0000256" key="2">
    <source>
        <dbReference type="SAM" id="Phobius"/>
    </source>
</evidence>
<keyword evidence="2" id="KW-0812">Transmembrane</keyword>
<dbReference type="PANTHER" id="PTHR12558">
    <property type="entry name" value="CELL DIVISION CYCLE 16,23,27"/>
    <property type="match status" value="1"/>
</dbReference>
<gene>
    <name evidence="3" type="ORF">RM552_09630</name>
</gene>
<evidence type="ECO:0000313" key="4">
    <source>
        <dbReference type="Proteomes" id="UP001253545"/>
    </source>
</evidence>
<evidence type="ECO:0000256" key="1">
    <source>
        <dbReference type="PROSITE-ProRule" id="PRU00339"/>
    </source>
</evidence>
<dbReference type="InterPro" id="IPR019734">
    <property type="entry name" value="TPR_rpt"/>
</dbReference>
<dbReference type="InterPro" id="IPR011990">
    <property type="entry name" value="TPR-like_helical_dom_sf"/>
</dbReference>
<keyword evidence="1" id="KW-0802">TPR repeat</keyword>
<sequence>MSRRNVFTVITSYAVAGWVLVQVLSIIPQAIGLPSWILTLATVLFLAFFPVIFFVSWHFDISLDGIKLTPAKDQTEPAKIGPKYWLGFTVMLVFSSILGFYGYQIAINNVSTEANFDTDREFAQSIAVLPFKDASAEGNQIHIAFGIQEEITNKLSSFAGLVVASSFSSSAYFEKYGNPVEVAKKLNVATVVAGTVRVNGDRLKVRVELLDGLNGKVIWTNSFTRQLIDIFAIEEEISRSVVNIIQDKVFEKKDIAVTSRTESSLALVLYLKAREKMRLRNTESITEARKLFEQSIALDSEYASAKVGLAQTFLLLAEGHSSFGVIDAEVATRLAKQSVEPVLARYPELPQAHAVMGRALAYELDHNQAITYFDKALELNPNYATAFIWKYLSLKAIQRFDDAYDTLTKAYELDPAYLLVSYNYAKSQYDFDNIEKARSIYTDILDLHPNSPLSHRGFAELAFSEGELAETAIQYKQALEKSPKSESYRINLISVLFQLRAPELAKRFIQSKEWDVNVLIAEQKFDEVHKIMAFKVEANPNDPWYLYEAAWYQYLYGDSQKGKAYLLQAESLFPEQELFLPPLCPPAMEIAFAHILNDDDEKAARYISGCRNLLENSIAAGQVNESLDYLGARLAILDGDYTLAKMKLKSAYDQGWREHWTAFDPLFQPIANDPQVLAIFESIEQDLVEEKRKLIQRFDD</sequence>
<organism evidence="3 4">
    <name type="scientific">Glaciecola petra</name>
    <dbReference type="NCBI Taxonomy" id="3075602"/>
    <lineage>
        <taxon>Bacteria</taxon>
        <taxon>Pseudomonadati</taxon>
        <taxon>Pseudomonadota</taxon>
        <taxon>Gammaproteobacteria</taxon>
        <taxon>Alteromonadales</taxon>
        <taxon>Alteromonadaceae</taxon>
        <taxon>Glaciecola</taxon>
    </lineage>
</organism>
<keyword evidence="2" id="KW-0472">Membrane</keyword>
<keyword evidence="4" id="KW-1185">Reference proteome</keyword>
<feature type="transmembrane region" description="Helical" evidence="2">
    <location>
        <begin position="7"/>
        <end position="31"/>
    </location>
</feature>
<name>A0ABU2ZUK8_9ALTE</name>
<dbReference type="Proteomes" id="UP001253545">
    <property type="component" value="Unassembled WGS sequence"/>
</dbReference>
<dbReference type="SMART" id="SM00028">
    <property type="entry name" value="TPR"/>
    <property type="match status" value="6"/>
</dbReference>
<dbReference type="SUPFAM" id="SSF81901">
    <property type="entry name" value="HCP-like"/>
    <property type="match status" value="1"/>
</dbReference>
<feature type="repeat" description="TPR" evidence="1">
    <location>
        <begin position="350"/>
        <end position="383"/>
    </location>
</feature>
<evidence type="ECO:0000313" key="3">
    <source>
        <dbReference type="EMBL" id="MDT0595102.1"/>
    </source>
</evidence>
<feature type="transmembrane region" description="Helical" evidence="2">
    <location>
        <begin position="37"/>
        <end position="63"/>
    </location>
</feature>
<dbReference type="Gene3D" id="1.25.40.10">
    <property type="entry name" value="Tetratricopeptide repeat domain"/>
    <property type="match status" value="2"/>
</dbReference>
<dbReference type="EMBL" id="JAVRHX010000002">
    <property type="protein sequence ID" value="MDT0595102.1"/>
    <property type="molecule type" value="Genomic_DNA"/>
</dbReference>
<dbReference type="PANTHER" id="PTHR12558:SF13">
    <property type="entry name" value="CELL DIVISION CYCLE PROTEIN 27 HOMOLOG"/>
    <property type="match status" value="1"/>
</dbReference>
<proteinExistence type="predicted"/>
<comment type="caution">
    <text evidence="3">The sequence shown here is derived from an EMBL/GenBank/DDBJ whole genome shotgun (WGS) entry which is preliminary data.</text>
</comment>
<accession>A0ABU2ZUK8</accession>
<protein>
    <submittedName>
        <fullName evidence="3">Tetratricopeptide repeat protein</fullName>
    </submittedName>
</protein>
<keyword evidence="2" id="KW-1133">Transmembrane helix</keyword>
<reference evidence="3 4" key="1">
    <citation type="submission" date="2023-09" db="EMBL/GenBank/DDBJ databases">
        <authorList>
            <person name="Rey-Velasco X."/>
        </authorList>
    </citation>
    <scope>NUCLEOTIDE SEQUENCE [LARGE SCALE GENOMIC DNA]</scope>
    <source>
        <strain evidence="3 4">P117</strain>
    </source>
</reference>
<feature type="transmembrane region" description="Helical" evidence="2">
    <location>
        <begin position="84"/>
        <end position="103"/>
    </location>
</feature>